<gene>
    <name evidence="4" type="ORF">WMO28_06730</name>
</gene>
<protein>
    <submittedName>
        <fullName evidence="4">Uncharacterized protein</fullName>
    </submittedName>
</protein>
<keyword evidence="2" id="KW-0378">Hydrolase</keyword>
<keyword evidence="1" id="KW-0540">Nuclease</keyword>
<organism evidence="4 5">
    <name type="scientific">Blautia aquisgranensis</name>
    <dbReference type="NCBI Taxonomy" id="3133153"/>
    <lineage>
        <taxon>Bacteria</taxon>
        <taxon>Bacillati</taxon>
        <taxon>Bacillota</taxon>
        <taxon>Clostridia</taxon>
        <taxon>Lachnospirales</taxon>
        <taxon>Lachnospiraceae</taxon>
        <taxon>Blautia</taxon>
    </lineage>
</organism>
<dbReference type="EMBL" id="JBBMEJ010000006">
    <property type="protein sequence ID" value="MEQ2370644.1"/>
    <property type="molecule type" value="Genomic_DNA"/>
</dbReference>
<feature type="compositionally biased region" description="Acidic residues" evidence="3">
    <location>
        <begin position="32"/>
        <end position="66"/>
    </location>
</feature>
<keyword evidence="5" id="KW-1185">Reference proteome</keyword>
<proteinExistence type="predicted"/>
<dbReference type="PROSITE" id="PS51257">
    <property type="entry name" value="PROKAR_LIPOPROTEIN"/>
    <property type="match status" value="1"/>
</dbReference>
<evidence type="ECO:0000313" key="5">
    <source>
        <dbReference type="Proteomes" id="UP001473063"/>
    </source>
</evidence>
<dbReference type="Gene3D" id="3.10.450.30">
    <property type="entry name" value="Microbial ribonucleases"/>
    <property type="match status" value="1"/>
</dbReference>
<accession>A0ABV1BEP9</accession>
<reference evidence="4 5" key="1">
    <citation type="submission" date="2024-03" db="EMBL/GenBank/DDBJ databases">
        <title>Human intestinal bacterial collection.</title>
        <authorList>
            <person name="Pauvert C."/>
            <person name="Hitch T.C.A."/>
            <person name="Clavel T."/>
        </authorList>
    </citation>
    <scope>NUCLEOTIDE SEQUENCE [LARGE SCALE GENOMIC DNA]</scope>
    <source>
        <strain evidence="4 5">CLA-JM-H16</strain>
    </source>
</reference>
<evidence type="ECO:0000256" key="3">
    <source>
        <dbReference type="SAM" id="MobiDB-lite"/>
    </source>
</evidence>
<feature type="region of interest" description="Disordered" evidence="3">
    <location>
        <begin position="32"/>
        <end position="103"/>
    </location>
</feature>
<comment type="caution">
    <text evidence="4">The sequence shown here is derived from an EMBL/GenBank/DDBJ whole genome shotgun (WGS) entry which is preliminary data.</text>
</comment>
<dbReference type="RefSeq" id="WP_349056468.1">
    <property type="nucleotide sequence ID" value="NZ_JBBMEJ010000006.1"/>
</dbReference>
<sequence length="181" mass="20164">MRKFKFFLLAISGAAVLVLGGCKEKEQYDETAFQEDLEPLTGDELEAMDEDSDDEMTMVDGDELEAAGDSTASAEKENENSTDSSSADAEEDTAGTKKLDEKGTYTDKDDIAQYIYEYGHVPSNLSAETYDNADKMLSVEDGVTYQQCKLDADGKKKMIFTQDGKRVYYTEDDGETFEEIY</sequence>
<dbReference type="SUPFAM" id="SSF53933">
    <property type="entry name" value="Microbial ribonucleases"/>
    <property type="match status" value="1"/>
</dbReference>
<feature type="compositionally biased region" description="Basic and acidic residues" evidence="3">
    <location>
        <begin position="94"/>
        <end position="103"/>
    </location>
</feature>
<dbReference type="InterPro" id="IPR016191">
    <property type="entry name" value="Ribonuclease/ribotoxin"/>
</dbReference>
<name>A0ABV1BEP9_9FIRM</name>
<evidence type="ECO:0000313" key="4">
    <source>
        <dbReference type="EMBL" id="MEQ2370644.1"/>
    </source>
</evidence>
<evidence type="ECO:0000256" key="1">
    <source>
        <dbReference type="ARBA" id="ARBA00022722"/>
    </source>
</evidence>
<dbReference type="Proteomes" id="UP001473063">
    <property type="component" value="Unassembled WGS sequence"/>
</dbReference>
<evidence type="ECO:0000256" key="2">
    <source>
        <dbReference type="ARBA" id="ARBA00022801"/>
    </source>
</evidence>